<evidence type="ECO:0000313" key="2">
    <source>
        <dbReference type="EMBL" id="OIW35576.1"/>
    </source>
</evidence>
<dbReference type="EMBL" id="KV875093">
    <property type="protein sequence ID" value="OIW35576.1"/>
    <property type="molecule type" value="Genomic_DNA"/>
</dbReference>
<reference evidence="2 3" key="1">
    <citation type="submission" date="2016-10" db="EMBL/GenBank/DDBJ databases">
        <title>Draft genome sequence of Coniochaeta ligniaria NRRL30616, a lignocellulolytic fungus for bioabatement of inhibitors in plant biomass hydrolysates.</title>
        <authorList>
            <consortium name="DOE Joint Genome Institute"/>
            <person name="Jimenez D.J."/>
            <person name="Hector R.E."/>
            <person name="Riley R."/>
            <person name="Sun H."/>
            <person name="Grigoriev I.V."/>
            <person name="Van Elsas J.D."/>
            <person name="Nichols N.N."/>
        </authorList>
    </citation>
    <scope>NUCLEOTIDE SEQUENCE [LARGE SCALE GENOMIC DNA]</scope>
    <source>
        <strain evidence="2 3">NRRL 30616</strain>
    </source>
</reference>
<evidence type="ECO:0000256" key="1">
    <source>
        <dbReference type="SAM" id="MobiDB-lite"/>
    </source>
</evidence>
<protein>
    <submittedName>
        <fullName evidence="2">Uncharacterized protein</fullName>
    </submittedName>
</protein>
<dbReference type="InParanoid" id="A0A1J7JZJ0"/>
<keyword evidence="3" id="KW-1185">Reference proteome</keyword>
<feature type="region of interest" description="Disordered" evidence="1">
    <location>
        <begin position="1"/>
        <end position="51"/>
    </location>
</feature>
<accession>A0A1J7JZJ0</accession>
<organism evidence="2 3">
    <name type="scientific">Coniochaeta ligniaria NRRL 30616</name>
    <dbReference type="NCBI Taxonomy" id="1408157"/>
    <lineage>
        <taxon>Eukaryota</taxon>
        <taxon>Fungi</taxon>
        <taxon>Dikarya</taxon>
        <taxon>Ascomycota</taxon>
        <taxon>Pezizomycotina</taxon>
        <taxon>Sordariomycetes</taxon>
        <taxon>Sordariomycetidae</taxon>
        <taxon>Coniochaetales</taxon>
        <taxon>Coniochaetaceae</taxon>
        <taxon>Coniochaeta</taxon>
    </lineage>
</organism>
<dbReference type="Proteomes" id="UP000182658">
    <property type="component" value="Unassembled WGS sequence"/>
</dbReference>
<feature type="compositionally biased region" description="Polar residues" evidence="1">
    <location>
        <begin position="11"/>
        <end position="42"/>
    </location>
</feature>
<sequence>EELSTALKNPDISSSYTSPNTHLNPLTTNRFKNATTRPNNPAHSRHPLHPRGLHPLLPAIRNLRLHLRADKRTTLWLAALTTPNTTYTENDLHLPLEHGILSQAIGISHAFSIHDPVSCSNFTELTSPRIRTRTSSPRGWCSIAWGQRLRWRRVSLVMRETGRLTPHGTKGETWGVIPGGERILGR</sequence>
<feature type="non-terminal residue" evidence="2">
    <location>
        <position position="1"/>
    </location>
</feature>
<name>A0A1J7JZJ0_9PEZI</name>
<gene>
    <name evidence="2" type="ORF">CONLIGDRAFT_690165</name>
</gene>
<proteinExistence type="predicted"/>
<dbReference type="AlphaFoldDB" id="A0A1J7JZJ0"/>
<evidence type="ECO:0000313" key="3">
    <source>
        <dbReference type="Proteomes" id="UP000182658"/>
    </source>
</evidence>